<keyword evidence="5" id="KW-0680">Restriction system</keyword>
<comment type="caution">
    <text evidence="6">Lacks conserved residue(s) required for the propagation of feature annotation.</text>
</comment>
<dbReference type="InterPro" id="IPR050390">
    <property type="entry name" value="C5-Methyltransferase"/>
</dbReference>
<keyword evidence="8" id="KW-1185">Reference proteome</keyword>
<dbReference type="PRINTS" id="PR00105">
    <property type="entry name" value="C5METTRFRASE"/>
</dbReference>
<dbReference type="EMBL" id="JBFAIH010000012">
    <property type="protein sequence ID" value="MEV0365100.1"/>
    <property type="molecule type" value="Genomic_DNA"/>
</dbReference>
<evidence type="ECO:0000313" key="8">
    <source>
        <dbReference type="Proteomes" id="UP001551658"/>
    </source>
</evidence>
<proteinExistence type="inferred from homology"/>
<evidence type="ECO:0000256" key="3">
    <source>
        <dbReference type="ARBA" id="ARBA00022679"/>
    </source>
</evidence>
<sequence length="188" mass="20755">MEDVGQRLSSLEVCAGAGGMALGLEQAGFDPVALVDNRDVACATLRVNRPRWRVVERDLLELDPQADLLLDDDLDLLSAGLPRVRSAATASRTRGDNLELGLLETIGRWVWQLRPRAVLLENVPDLVSRAEYAESRSYVEKYLEDAGYKFGWRVVNARNFGVPQHRALGILVASGTAGSVRLTPLWMQ</sequence>
<dbReference type="Gene3D" id="3.40.50.150">
    <property type="entry name" value="Vaccinia Virus protein VP39"/>
    <property type="match status" value="1"/>
</dbReference>
<keyword evidence="4 6" id="KW-0949">S-adenosyl-L-methionine</keyword>
<protein>
    <recommendedName>
        <fullName evidence="1">DNA (cytosine-5-)-methyltransferase</fullName>
        <ecNumber evidence="1">2.1.1.37</ecNumber>
    </recommendedName>
</protein>
<evidence type="ECO:0000256" key="2">
    <source>
        <dbReference type="ARBA" id="ARBA00022603"/>
    </source>
</evidence>
<comment type="caution">
    <text evidence="7">The sequence shown here is derived from an EMBL/GenBank/DDBJ whole genome shotgun (WGS) entry which is preliminary data.</text>
</comment>
<dbReference type="SUPFAM" id="SSF53335">
    <property type="entry name" value="S-adenosyl-L-methionine-dependent methyltransferases"/>
    <property type="match status" value="1"/>
</dbReference>
<name>A0ABV3FBZ9_9NOCA</name>
<evidence type="ECO:0000256" key="5">
    <source>
        <dbReference type="ARBA" id="ARBA00022747"/>
    </source>
</evidence>
<keyword evidence="3 6" id="KW-0808">Transferase</keyword>
<dbReference type="EC" id="2.1.1.37" evidence="1"/>
<organism evidence="7 8">
    <name type="scientific">Nocardia fusca</name>
    <dbReference type="NCBI Taxonomy" id="941183"/>
    <lineage>
        <taxon>Bacteria</taxon>
        <taxon>Bacillati</taxon>
        <taxon>Actinomycetota</taxon>
        <taxon>Actinomycetes</taxon>
        <taxon>Mycobacteriales</taxon>
        <taxon>Nocardiaceae</taxon>
        <taxon>Nocardia</taxon>
    </lineage>
</organism>
<keyword evidence="2 6" id="KW-0489">Methyltransferase</keyword>
<dbReference type="GO" id="GO:0008168">
    <property type="term" value="F:methyltransferase activity"/>
    <property type="evidence" value="ECO:0007669"/>
    <property type="project" value="UniProtKB-KW"/>
</dbReference>
<accession>A0ABV3FBZ9</accession>
<dbReference type="InterPro" id="IPR001525">
    <property type="entry name" value="C5_MeTfrase"/>
</dbReference>
<evidence type="ECO:0000256" key="4">
    <source>
        <dbReference type="ARBA" id="ARBA00022691"/>
    </source>
</evidence>
<dbReference type="Pfam" id="PF00145">
    <property type="entry name" value="DNA_methylase"/>
    <property type="match status" value="1"/>
</dbReference>
<dbReference type="RefSeq" id="WP_357981018.1">
    <property type="nucleotide sequence ID" value="NZ_JBFAIH010000012.1"/>
</dbReference>
<reference evidence="7 8" key="1">
    <citation type="submission" date="2024-06" db="EMBL/GenBank/DDBJ databases">
        <title>The Natural Products Discovery Center: Release of the First 8490 Sequenced Strains for Exploring Actinobacteria Biosynthetic Diversity.</title>
        <authorList>
            <person name="Kalkreuter E."/>
            <person name="Kautsar S.A."/>
            <person name="Yang D."/>
            <person name="Bader C.D."/>
            <person name="Teijaro C.N."/>
            <person name="Fluegel L."/>
            <person name="Davis C.M."/>
            <person name="Simpson J.R."/>
            <person name="Lauterbach L."/>
            <person name="Steele A.D."/>
            <person name="Gui C."/>
            <person name="Meng S."/>
            <person name="Li G."/>
            <person name="Viehrig K."/>
            <person name="Ye F."/>
            <person name="Su P."/>
            <person name="Kiefer A.F."/>
            <person name="Nichols A."/>
            <person name="Cepeda A.J."/>
            <person name="Yan W."/>
            <person name="Fan B."/>
            <person name="Jiang Y."/>
            <person name="Adhikari A."/>
            <person name="Zheng C.-J."/>
            <person name="Schuster L."/>
            <person name="Cowan T.M."/>
            <person name="Smanski M.J."/>
            <person name="Chevrette M.G."/>
            <person name="De Carvalho L.P.S."/>
            <person name="Shen B."/>
        </authorList>
    </citation>
    <scope>NUCLEOTIDE SEQUENCE [LARGE SCALE GENOMIC DNA]</scope>
    <source>
        <strain evidence="7 8">NPDC050671</strain>
    </source>
</reference>
<dbReference type="PANTHER" id="PTHR10629:SF52">
    <property type="entry name" value="DNA (CYTOSINE-5)-METHYLTRANSFERASE 1"/>
    <property type="match status" value="1"/>
</dbReference>
<dbReference type="Proteomes" id="UP001551658">
    <property type="component" value="Unassembled WGS sequence"/>
</dbReference>
<dbReference type="PANTHER" id="PTHR10629">
    <property type="entry name" value="CYTOSINE-SPECIFIC METHYLTRANSFERASE"/>
    <property type="match status" value="1"/>
</dbReference>
<dbReference type="GO" id="GO:0032259">
    <property type="term" value="P:methylation"/>
    <property type="evidence" value="ECO:0007669"/>
    <property type="project" value="UniProtKB-KW"/>
</dbReference>
<evidence type="ECO:0000256" key="1">
    <source>
        <dbReference type="ARBA" id="ARBA00011975"/>
    </source>
</evidence>
<gene>
    <name evidence="7" type="ORF">AB0H72_20600</name>
</gene>
<evidence type="ECO:0000313" key="7">
    <source>
        <dbReference type="EMBL" id="MEV0365100.1"/>
    </source>
</evidence>
<comment type="similarity">
    <text evidence="6">Belongs to the class I-like SAM-binding methyltransferase superfamily. C5-methyltransferase family.</text>
</comment>
<dbReference type="InterPro" id="IPR029063">
    <property type="entry name" value="SAM-dependent_MTases_sf"/>
</dbReference>
<evidence type="ECO:0000256" key="6">
    <source>
        <dbReference type="PROSITE-ProRule" id="PRU01016"/>
    </source>
</evidence>
<dbReference type="PROSITE" id="PS51679">
    <property type="entry name" value="SAM_MT_C5"/>
    <property type="match status" value="1"/>
</dbReference>